<name>A0A1X0YDS2_9BACT</name>
<evidence type="ECO:0000313" key="2">
    <source>
        <dbReference type="Proteomes" id="UP000193136"/>
    </source>
</evidence>
<accession>A0A1X0YDS2</accession>
<dbReference type="EMBL" id="NAAD01000001">
    <property type="protein sequence ID" value="ORJ63355.1"/>
    <property type="molecule type" value="Genomic_DNA"/>
</dbReference>
<evidence type="ECO:0000313" key="1">
    <source>
        <dbReference type="EMBL" id="ORJ63355.1"/>
    </source>
</evidence>
<sequence>MVPSGATPDFFSRLFRTTDNRHSAAISIAKKRYYLKTFHVHLFTRLLFTKHSCSPIFCS</sequence>
<gene>
    <name evidence="1" type="ORF">B5V00_00380</name>
</gene>
<comment type="caution">
    <text evidence="1">The sequence shown here is derived from an EMBL/GenBank/DDBJ whole genome shotgun (WGS) entry which is preliminary data.</text>
</comment>
<keyword evidence="2" id="KW-1185">Reference proteome</keyword>
<dbReference type="STRING" id="1969733.B5V00_00380"/>
<reference evidence="1 2" key="1">
    <citation type="submission" date="2017-03" db="EMBL/GenBank/DDBJ databases">
        <title>Genome sequence of Geothermobacter sp. EPR-M, Deep-Sea Iron Reducer.</title>
        <authorList>
            <person name="Tully B."/>
            <person name="Savalia P."/>
            <person name="Abuyen K."/>
            <person name="Baughan C."/>
            <person name="Romero E."/>
            <person name="Ronkowski C."/>
            <person name="Torres B."/>
            <person name="Tremblay J."/>
            <person name="Trujillo A."/>
            <person name="Tyler M."/>
            <person name="Perez-Rodriguez I."/>
            <person name="Amend J."/>
        </authorList>
    </citation>
    <scope>NUCLEOTIDE SEQUENCE [LARGE SCALE GENOMIC DNA]</scope>
    <source>
        <strain evidence="1 2">EPR-M</strain>
    </source>
</reference>
<organism evidence="1 2">
    <name type="scientific">Geothermobacter hydrogeniphilus</name>
    <dbReference type="NCBI Taxonomy" id="1969733"/>
    <lineage>
        <taxon>Bacteria</taxon>
        <taxon>Pseudomonadati</taxon>
        <taxon>Thermodesulfobacteriota</taxon>
        <taxon>Desulfuromonadia</taxon>
        <taxon>Desulfuromonadales</taxon>
        <taxon>Geothermobacteraceae</taxon>
        <taxon>Geothermobacter</taxon>
    </lineage>
</organism>
<dbReference type="AlphaFoldDB" id="A0A1X0YDS2"/>
<dbReference type="Proteomes" id="UP000193136">
    <property type="component" value="Unassembled WGS sequence"/>
</dbReference>
<protein>
    <submittedName>
        <fullName evidence="1">Uncharacterized protein</fullName>
    </submittedName>
</protein>
<proteinExistence type="predicted"/>